<dbReference type="Proteomes" id="UP000193648">
    <property type="component" value="Unassembled WGS sequence"/>
</dbReference>
<dbReference type="EMBL" id="MCFF01000056">
    <property type="protein sequence ID" value="ORZ04574.1"/>
    <property type="molecule type" value="Genomic_DNA"/>
</dbReference>
<gene>
    <name evidence="2" type="ORF">BCR41DRAFT_195743</name>
</gene>
<keyword evidence="1" id="KW-0812">Transmembrane</keyword>
<feature type="transmembrane region" description="Helical" evidence="1">
    <location>
        <begin position="91"/>
        <end position="109"/>
    </location>
</feature>
<comment type="caution">
    <text evidence="2">The sequence shown here is derived from an EMBL/GenBank/DDBJ whole genome shotgun (WGS) entry which is preliminary data.</text>
</comment>
<reference evidence="2 3" key="1">
    <citation type="submission" date="2016-07" db="EMBL/GenBank/DDBJ databases">
        <title>Pervasive Adenine N6-methylation of Active Genes in Fungi.</title>
        <authorList>
            <consortium name="DOE Joint Genome Institute"/>
            <person name="Mondo S.J."/>
            <person name="Dannebaum R.O."/>
            <person name="Kuo R.C."/>
            <person name="Labutti K."/>
            <person name="Haridas S."/>
            <person name="Kuo A."/>
            <person name="Salamov A."/>
            <person name="Ahrendt S.R."/>
            <person name="Lipzen A."/>
            <person name="Sullivan W."/>
            <person name="Andreopoulos W.B."/>
            <person name="Clum A."/>
            <person name="Lindquist E."/>
            <person name="Daum C."/>
            <person name="Ramamoorthy G.K."/>
            <person name="Gryganskyi A."/>
            <person name="Culley D."/>
            <person name="Magnuson J.K."/>
            <person name="James T.Y."/>
            <person name="O'Malley M.A."/>
            <person name="Stajich J.E."/>
            <person name="Spatafora J.W."/>
            <person name="Visel A."/>
            <person name="Grigoriev I.V."/>
        </authorList>
    </citation>
    <scope>NUCLEOTIDE SEQUENCE [LARGE SCALE GENOMIC DNA]</scope>
    <source>
        <strain evidence="2 3">NRRL 3116</strain>
    </source>
</reference>
<feature type="transmembrane region" description="Helical" evidence="1">
    <location>
        <begin position="66"/>
        <end position="85"/>
    </location>
</feature>
<dbReference type="InParanoid" id="A0A1Y2G934"/>
<dbReference type="RefSeq" id="XP_021876620.1">
    <property type="nucleotide sequence ID" value="XM_022019845.1"/>
</dbReference>
<proteinExistence type="predicted"/>
<feature type="transmembrane region" description="Helical" evidence="1">
    <location>
        <begin position="6"/>
        <end position="27"/>
    </location>
</feature>
<protein>
    <submittedName>
        <fullName evidence="2">Uncharacterized protein</fullName>
    </submittedName>
</protein>
<keyword evidence="3" id="KW-1185">Reference proteome</keyword>
<organism evidence="2 3">
    <name type="scientific">Lobosporangium transversale</name>
    <dbReference type="NCBI Taxonomy" id="64571"/>
    <lineage>
        <taxon>Eukaryota</taxon>
        <taxon>Fungi</taxon>
        <taxon>Fungi incertae sedis</taxon>
        <taxon>Mucoromycota</taxon>
        <taxon>Mortierellomycotina</taxon>
        <taxon>Mortierellomycetes</taxon>
        <taxon>Mortierellales</taxon>
        <taxon>Mortierellaceae</taxon>
        <taxon>Lobosporangium</taxon>
    </lineage>
</organism>
<accession>A0A1Y2G934</accession>
<evidence type="ECO:0000313" key="2">
    <source>
        <dbReference type="EMBL" id="ORZ04574.1"/>
    </source>
</evidence>
<sequence length="114" mass="13676">MNTRDLFSFLFFSFFIHSLFSSFLFSLNNPFLKKEKNLSKVAFKFILEFNSIKHIDHSLPYRPCNYPFLFTFSSTLFSLFIPILIKLTILFSYFHIPFLYFIFIILFAYSQSLS</sequence>
<keyword evidence="1" id="KW-1133">Transmembrane helix</keyword>
<dbReference type="AlphaFoldDB" id="A0A1Y2G934"/>
<evidence type="ECO:0000313" key="3">
    <source>
        <dbReference type="Proteomes" id="UP000193648"/>
    </source>
</evidence>
<evidence type="ECO:0000256" key="1">
    <source>
        <dbReference type="SAM" id="Phobius"/>
    </source>
</evidence>
<keyword evidence="1" id="KW-0472">Membrane</keyword>
<dbReference type="GeneID" id="33561690"/>
<name>A0A1Y2G934_9FUNG</name>